<sequence length="59" mass="6257">MKRLILLLAVTVMLFSLSGTAFAVGNCGTGIAKSHILEHEAAYVALDHIGIGSFCERPI</sequence>
<gene>
    <name evidence="1" type="ORF">LCGC14_2831360</name>
</gene>
<dbReference type="EMBL" id="LAZR01053932">
    <property type="protein sequence ID" value="KKK79650.1"/>
    <property type="molecule type" value="Genomic_DNA"/>
</dbReference>
<organism evidence="1">
    <name type="scientific">marine sediment metagenome</name>
    <dbReference type="NCBI Taxonomy" id="412755"/>
    <lineage>
        <taxon>unclassified sequences</taxon>
        <taxon>metagenomes</taxon>
        <taxon>ecological metagenomes</taxon>
    </lineage>
</organism>
<name>A0A0F8Z0Q3_9ZZZZ</name>
<reference evidence="1" key="1">
    <citation type="journal article" date="2015" name="Nature">
        <title>Complex archaea that bridge the gap between prokaryotes and eukaryotes.</title>
        <authorList>
            <person name="Spang A."/>
            <person name="Saw J.H."/>
            <person name="Jorgensen S.L."/>
            <person name="Zaremba-Niedzwiedzka K."/>
            <person name="Martijn J."/>
            <person name="Lind A.E."/>
            <person name="van Eijk R."/>
            <person name="Schleper C."/>
            <person name="Guy L."/>
            <person name="Ettema T.J."/>
        </authorList>
    </citation>
    <scope>NUCLEOTIDE SEQUENCE</scope>
</reference>
<accession>A0A0F8Z0Q3</accession>
<evidence type="ECO:0000313" key="1">
    <source>
        <dbReference type="EMBL" id="KKK79650.1"/>
    </source>
</evidence>
<comment type="caution">
    <text evidence="1">The sequence shown here is derived from an EMBL/GenBank/DDBJ whole genome shotgun (WGS) entry which is preliminary data.</text>
</comment>
<proteinExistence type="predicted"/>
<dbReference type="AlphaFoldDB" id="A0A0F8Z0Q3"/>
<protein>
    <submittedName>
        <fullName evidence="1">Uncharacterized protein</fullName>
    </submittedName>
</protein>